<dbReference type="EMBL" id="JADBEF010000001">
    <property type="protein sequence ID" value="MBE1563678.1"/>
    <property type="molecule type" value="Genomic_DNA"/>
</dbReference>
<organism evidence="2 3">
    <name type="scientific">Nonomuraea africana</name>
    <dbReference type="NCBI Taxonomy" id="46171"/>
    <lineage>
        <taxon>Bacteria</taxon>
        <taxon>Bacillati</taxon>
        <taxon>Actinomycetota</taxon>
        <taxon>Actinomycetes</taxon>
        <taxon>Streptosporangiales</taxon>
        <taxon>Streptosporangiaceae</taxon>
        <taxon>Nonomuraea</taxon>
    </lineage>
</organism>
<accession>A0ABR9KNR9</accession>
<comment type="caution">
    <text evidence="2">The sequence shown here is derived from an EMBL/GenBank/DDBJ whole genome shotgun (WGS) entry which is preliminary data.</text>
</comment>
<proteinExistence type="predicted"/>
<feature type="region of interest" description="Disordered" evidence="1">
    <location>
        <begin position="87"/>
        <end position="108"/>
    </location>
</feature>
<dbReference type="Proteomes" id="UP000661607">
    <property type="component" value="Unassembled WGS sequence"/>
</dbReference>
<evidence type="ECO:0000313" key="3">
    <source>
        <dbReference type="Proteomes" id="UP000661607"/>
    </source>
</evidence>
<gene>
    <name evidence="2" type="ORF">H4W81_006457</name>
</gene>
<evidence type="ECO:0000313" key="2">
    <source>
        <dbReference type="EMBL" id="MBE1563678.1"/>
    </source>
</evidence>
<keyword evidence="3" id="KW-1185">Reference proteome</keyword>
<protein>
    <submittedName>
        <fullName evidence="2">Uncharacterized protein</fullName>
    </submittedName>
</protein>
<name>A0ABR9KNR9_9ACTN</name>
<sequence length="108" mass="10934">MNSAVPSDRSARTERRSTGALLKLPRSVEISTAASTNDTALIPNGSAAAATNRAAPSGGAANRLTAKNTVCMRALARGRSSGFTTIGTSAPEALSPSVSQVPRRKPAA</sequence>
<reference evidence="2 3" key="1">
    <citation type="submission" date="2020-10" db="EMBL/GenBank/DDBJ databases">
        <title>Sequencing the genomes of 1000 actinobacteria strains.</title>
        <authorList>
            <person name="Klenk H.-P."/>
        </authorList>
    </citation>
    <scope>NUCLEOTIDE SEQUENCE [LARGE SCALE GENOMIC DNA]</scope>
    <source>
        <strain evidence="2 3">DSM 43748</strain>
    </source>
</reference>
<evidence type="ECO:0000256" key="1">
    <source>
        <dbReference type="SAM" id="MobiDB-lite"/>
    </source>
</evidence>